<dbReference type="InterPro" id="IPR014054">
    <property type="entry name" value="Phage_regulatory_Rha"/>
</dbReference>
<gene>
    <name evidence="1" type="ORF">SMIDD22_01562</name>
</gene>
<reference evidence="1 2" key="1">
    <citation type="submission" date="2016-01" db="EMBL/GenBank/DDBJ databases">
        <title>Highly variable Streptococcus oralis are common among viridans streptococci isolated from primates.</title>
        <authorList>
            <person name="Denapaite D."/>
            <person name="Rieger M."/>
            <person name="Koendgen S."/>
            <person name="Brueckner R."/>
            <person name="Ochigava I."/>
            <person name="Kappeler P."/>
            <person name="Maetz-Rensing K."/>
            <person name="Leendertz F."/>
            <person name="Hakenbeck R."/>
        </authorList>
    </citation>
    <scope>NUCLEOTIDE SEQUENCE [LARGE SCALE GENOMIC DNA]</scope>
    <source>
        <strain evidence="1 2">DD22</strain>
    </source>
</reference>
<dbReference type="AlphaFoldDB" id="A0A139R928"/>
<protein>
    <submittedName>
        <fullName evidence="1">Prophage ps3 protein 13</fullName>
    </submittedName>
</protein>
<comment type="caution">
    <text evidence="1">The sequence shown here is derived from an EMBL/GenBank/DDBJ whole genome shotgun (WGS) entry which is preliminary data.</text>
</comment>
<dbReference type="Proteomes" id="UP000070779">
    <property type="component" value="Unassembled WGS sequence"/>
</dbReference>
<dbReference type="EMBL" id="LQZD01000401">
    <property type="protein sequence ID" value="KXU11281.1"/>
    <property type="molecule type" value="Genomic_DNA"/>
</dbReference>
<sequence length="210" mass="24548">MTKEERSEPMELVYMDGKKEPYTTSEIIAECAEVQHHTITRLVRDNKADFEALGILGFKIHKLDKRGQPKKIYLLNEQQATLLITYLKNTEPVRQFKKNLVKAFFEMRDELSKRYLQRELEKPKRKTLTEAIKSWEKAPQHAYSTLTNLLLKGATGKNKSQLMQERESENGIDSLTSDELTSYQRLEDMAIAMINLNMRYSEIKELIFKA</sequence>
<evidence type="ECO:0000313" key="1">
    <source>
        <dbReference type="EMBL" id="KXU11281.1"/>
    </source>
</evidence>
<proteinExistence type="predicted"/>
<dbReference type="PATRIC" id="fig|28037.238.peg.1862"/>
<accession>A0A139R928</accession>
<evidence type="ECO:0000313" key="2">
    <source>
        <dbReference type="Proteomes" id="UP000070779"/>
    </source>
</evidence>
<organism evidence="1 2">
    <name type="scientific">Streptococcus mitis</name>
    <dbReference type="NCBI Taxonomy" id="28037"/>
    <lineage>
        <taxon>Bacteria</taxon>
        <taxon>Bacillati</taxon>
        <taxon>Bacillota</taxon>
        <taxon>Bacilli</taxon>
        <taxon>Lactobacillales</taxon>
        <taxon>Streptococcaceae</taxon>
        <taxon>Streptococcus</taxon>
        <taxon>Streptococcus mitis group</taxon>
    </lineage>
</organism>
<name>A0A139R928_STRMT</name>
<dbReference type="Pfam" id="PF09669">
    <property type="entry name" value="Phage_pRha"/>
    <property type="match status" value="1"/>
</dbReference>